<reference evidence="1 2" key="1">
    <citation type="submission" date="2018-11" db="EMBL/GenBank/DDBJ databases">
        <authorList>
            <consortium name="Pathogen Informatics"/>
        </authorList>
    </citation>
    <scope>NUCLEOTIDE SEQUENCE [LARGE SCALE GENOMIC DNA]</scope>
</reference>
<gene>
    <name evidence="1" type="ORF">HPBE_LOCUS3160</name>
</gene>
<dbReference type="EMBL" id="UZAH01006723">
    <property type="protein sequence ID" value="VDO31598.1"/>
    <property type="molecule type" value="Genomic_DNA"/>
</dbReference>
<dbReference type="AlphaFoldDB" id="A0A183FAG7"/>
<keyword evidence="2" id="KW-1185">Reference proteome</keyword>
<sequence length="89" mass="9878">MTDDSSIADTVAQFNNDNDMSGDLKKIIRSILERVPGTGELIQRNLQSEKRLEQEIAENSLLRKEIESLKSAFVFKQRSVTSSGSSTSS</sequence>
<evidence type="ECO:0000313" key="3">
    <source>
        <dbReference type="WBParaSite" id="HPBE_0000315901-mRNA-1"/>
    </source>
</evidence>
<dbReference type="WBParaSite" id="HPBE_0000315901-mRNA-1">
    <property type="protein sequence ID" value="HPBE_0000315901-mRNA-1"/>
    <property type="gene ID" value="HPBE_0000315901"/>
</dbReference>
<organism evidence="2 3">
    <name type="scientific">Heligmosomoides polygyrus</name>
    <name type="common">Parasitic roundworm</name>
    <dbReference type="NCBI Taxonomy" id="6339"/>
    <lineage>
        <taxon>Eukaryota</taxon>
        <taxon>Metazoa</taxon>
        <taxon>Ecdysozoa</taxon>
        <taxon>Nematoda</taxon>
        <taxon>Chromadorea</taxon>
        <taxon>Rhabditida</taxon>
        <taxon>Rhabditina</taxon>
        <taxon>Rhabditomorpha</taxon>
        <taxon>Strongyloidea</taxon>
        <taxon>Heligmosomidae</taxon>
        <taxon>Heligmosomoides</taxon>
    </lineage>
</organism>
<accession>A0A183FAG7</accession>
<name>A0A183FAG7_HELPZ</name>
<proteinExistence type="predicted"/>
<evidence type="ECO:0000313" key="2">
    <source>
        <dbReference type="Proteomes" id="UP000050761"/>
    </source>
</evidence>
<accession>A0A3P7XPD0</accession>
<dbReference type="Proteomes" id="UP000050761">
    <property type="component" value="Unassembled WGS sequence"/>
</dbReference>
<protein>
    <submittedName>
        <fullName evidence="3">Mediator complex subunit 9</fullName>
    </submittedName>
</protein>
<reference evidence="3" key="2">
    <citation type="submission" date="2019-09" db="UniProtKB">
        <authorList>
            <consortium name="WormBaseParasite"/>
        </authorList>
    </citation>
    <scope>IDENTIFICATION</scope>
</reference>
<evidence type="ECO:0000313" key="1">
    <source>
        <dbReference type="EMBL" id="VDO31598.1"/>
    </source>
</evidence>